<accession>A0ABX3FAW9</accession>
<sequence>MAKSPISALLTQENVNQQSENTKPDDIFMSLTFHLKHDKVSKFNLRDFCHIDCEPSNDFAIPSRYDFIRKIYNHFRNCELSEASKDNQVRCFKRYIKLCDRKSLNPFSRDGIEGILGMQGELARQEKLANEPMPFKFNYSDGDELGIKSSSANSYASAIKESLRIAGCSVSLIEKYARRPNVDADVSNVEPHTDNELNVILSRVQQYFFSLAKQISNYFDEYNKLPQRLDDISIGKFGFERGEQEILIDLGSRVDDTKNHNNLPFNQMMISAYILFCYYTSFNDTQIRDVRHPLTVVTQRREGRTEKYVKVKGYKGRKGSDVEAYFVGIEDGTLDDTEAKGNKSGFILADFIKRGNYKHTDGLVFINTFSELSRKCSSEKFGKLFYTVDSDGKLKKFDLDGLLNALTFRLGLLAEDRSGLSDYLKMVVCKYLDKGEWERISVKMDETGFRTISRKTTTDVMKSTRVHSLVYAFVRSLTDIPLKGALIPLSYRACEESGDIEVCIDYLDGSRRSFFTAKRYLQTLKRIETRAETFNPTKSGFRGREVTRPAYFLPMGVRSETYQWPGHEMPVKRKFLLELGIDHGAYLLSTGSSRIRAHNSHNFYTDADLGRQARDVMQHSKETQSKSYINGHPMLNMKQVSQGLEIIGHLADGDSLDNAKTKLKVKRKINVLAYEEWKLSKYPSNPNGVACNGKIELIEGKNEHYAAQKFAKENGIIADGEDITCFQYDLCIFCKNMQLIDDAESVYKLVSFIDSLYDAIEKMPDRVESFQNRIDRYESLLELLPEKTLEKADALFEENGRYFLFK</sequence>
<name>A0ABX3FAW9_9VIBR</name>
<comment type="caution">
    <text evidence="1">The sequence shown here is derived from an EMBL/GenBank/DDBJ whole genome shotgun (WGS) entry which is preliminary data.</text>
</comment>
<evidence type="ECO:0000313" key="2">
    <source>
        <dbReference type="Proteomes" id="UP000186206"/>
    </source>
</evidence>
<reference evidence="1 2" key="1">
    <citation type="submission" date="2016-09" db="EMBL/GenBank/DDBJ databases">
        <title>Genomic Taxonomy of the Vibrionaceae.</title>
        <authorList>
            <person name="Gonzalez-Castillo A."/>
            <person name="Gomez-Gil B."/>
            <person name="Enciso-Ibarra K."/>
        </authorList>
    </citation>
    <scope>NUCLEOTIDE SEQUENCE [LARGE SCALE GENOMIC DNA]</scope>
    <source>
        <strain evidence="1 2">CAIM 1731</strain>
    </source>
</reference>
<organism evidence="1 2">
    <name type="scientific">Vibrio ponticus</name>
    <dbReference type="NCBI Taxonomy" id="265668"/>
    <lineage>
        <taxon>Bacteria</taxon>
        <taxon>Pseudomonadati</taxon>
        <taxon>Pseudomonadota</taxon>
        <taxon>Gammaproteobacteria</taxon>
        <taxon>Vibrionales</taxon>
        <taxon>Vibrionaceae</taxon>
        <taxon>Vibrio</taxon>
    </lineage>
</organism>
<dbReference type="EMBL" id="MJMI01000118">
    <property type="protein sequence ID" value="OLQ87727.1"/>
    <property type="molecule type" value="Genomic_DNA"/>
</dbReference>
<dbReference type="Proteomes" id="UP000186206">
    <property type="component" value="Unassembled WGS sequence"/>
</dbReference>
<gene>
    <name evidence="1" type="ORF">BIY21_16840</name>
</gene>
<evidence type="ECO:0008006" key="3">
    <source>
        <dbReference type="Google" id="ProtNLM"/>
    </source>
</evidence>
<dbReference type="RefSeq" id="WP_139312265.1">
    <property type="nucleotide sequence ID" value="NZ_AP019657.1"/>
</dbReference>
<evidence type="ECO:0000313" key="1">
    <source>
        <dbReference type="EMBL" id="OLQ87727.1"/>
    </source>
</evidence>
<protein>
    <recommendedName>
        <fullName evidence="3">Site-specific integrase</fullName>
    </recommendedName>
</protein>
<keyword evidence="2" id="KW-1185">Reference proteome</keyword>
<proteinExistence type="predicted"/>